<accession>A0ABQ8USD3</accession>
<keyword evidence="1" id="KW-0812">Transmembrane</keyword>
<name>A0ABQ8USD3_9EUKA</name>
<evidence type="ECO:0000256" key="1">
    <source>
        <dbReference type="SAM" id="Phobius"/>
    </source>
</evidence>
<feature type="transmembrane region" description="Helical" evidence="1">
    <location>
        <begin position="146"/>
        <end position="172"/>
    </location>
</feature>
<reference evidence="2" key="1">
    <citation type="journal article" date="2022" name="bioRxiv">
        <title>Genomics of Preaxostyla Flagellates Illuminates Evolutionary Transitions and the Path Towards Mitochondrial Loss.</title>
        <authorList>
            <person name="Novak L.V.F."/>
            <person name="Treitli S.C."/>
            <person name="Pyrih J."/>
            <person name="Halakuc P."/>
            <person name="Pipaliya S.V."/>
            <person name="Vacek V."/>
            <person name="Brzon O."/>
            <person name="Soukal P."/>
            <person name="Eme L."/>
            <person name="Dacks J.B."/>
            <person name="Karnkowska A."/>
            <person name="Elias M."/>
            <person name="Hampl V."/>
        </authorList>
    </citation>
    <scope>NUCLEOTIDE SEQUENCE</scope>
    <source>
        <strain evidence="2">RCP-MX</strain>
    </source>
</reference>
<sequence>MEMEIEPQHAAIIHNTHYQEVGDDIGGPGEDLGETESITNPELYKEGWILKPKPKKGVVIFLGADGFGLALPTSPKRVLRIAQRLPRDFFISPDEWNKLAVLLAKLVSRRVLWMLFGVFVILPIVVFFGSLLLMSIFLGAGMKKHFWFYVWLVLLFASALTLAISPLLLLYLTKPWKDAMWRGVDKFLLRNGALEQRLGVKMYHARLAYFPRNVTKCLFRRGPAHLFVVEPPSEADQLGGLDSPDPNTDRAMACGI</sequence>
<evidence type="ECO:0000313" key="2">
    <source>
        <dbReference type="EMBL" id="KAJ4460264.1"/>
    </source>
</evidence>
<keyword evidence="1" id="KW-1133">Transmembrane helix</keyword>
<protein>
    <submittedName>
        <fullName evidence="2">Uncharacterized protein</fullName>
    </submittedName>
</protein>
<dbReference type="EMBL" id="JAPMOS010000014">
    <property type="protein sequence ID" value="KAJ4460264.1"/>
    <property type="molecule type" value="Genomic_DNA"/>
</dbReference>
<keyword evidence="1" id="KW-0472">Membrane</keyword>
<organism evidence="2 3">
    <name type="scientific">Paratrimastix pyriformis</name>
    <dbReference type="NCBI Taxonomy" id="342808"/>
    <lineage>
        <taxon>Eukaryota</taxon>
        <taxon>Metamonada</taxon>
        <taxon>Preaxostyla</taxon>
        <taxon>Paratrimastigidae</taxon>
        <taxon>Paratrimastix</taxon>
    </lineage>
</organism>
<gene>
    <name evidence="2" type="ORF">PAPYR_3663</name>
</gene>
<keyword evidence="3" id="KW-1185">Reference proteome</keyword>
<comment type="caution">
    <text evidence="2">The sequence shown here is derived from an EMBL/GenBank/DDBJ whole genome shotgun (WGS) entry which is preliminary data.</text>
</comment>
<feature type="transmembrane region" description="Helical" evidence="1">
    <location>
        <begin position="111"/>
        <end position="140"/>
    </location>
</feature>
<dbReference type="Proteomes" id="UP001141327">
    <property type="component" value="Unassembled WGS sequence"/>
</dbReference>
<proteinExistence type="predicted"/>
<evidence type="ECO:0000313" key="3">
    <source>
        <dbReference type="Proteomes" id="UP001141327"/>
    </source>
</evidence>